<reference evidence="1 2" key="1">
    <citation type="submission" date="2011-11" db="EMBL/GenBank/DDBJ databases">
        <title>The Noncontiguous Finished genome of Desulfosporosinus youngiae DSM 17734.</title>
        <authorList>
            <consortium name="US DOE Joint Genome Institute (JGI-PGF)"/>
            <person name="Lucas S."/>
            <person name="Han J."/>
            <person name="Lapidus A."/>
            <person name="Cheng J.-F."/>
            <person name="Goodwin L."/>
            <person name="Pitluck S."/>
            <person name="Peters L."/>
            <person name="Ovchinnikova G."/>
            <person name="Lu M."/>
            <person name="Land M.L."/>
            <person name="Hauser L."/>
            <person name="Pester M."/>
            <person name="Spring S."/>
            <person name="Ollivier B."/>
            <person name="Rattei T."/>
            <person name="Klenk H.-P."/>
            <person name="Wagner M."/>
            <person name="Loy A."/>
            <person name="Woyke T.J."/>
        </authorList>
    </citation>
    <scope>NUCLEOTIDE SEQUENCE [LARGE SCALE GENOMIC DNA]</scope>
    <source>
        <strain evidence="1 2">DSM 17734</strain>
    </source>
</reference>
<evidence type="ECO:0000313" key="1">
    <source>
        <dbReference type="EMBL" id="EHQ90576.1"/>
    </source>
</evidence>
<dbReference type="Proteomes" id="UP000005104">
    <property type="component" value="Chromosome"/>
</dbReference>
<name>H5Y5I9_9FIRM</name>
<accession>H5Y5I9</accession>
<evidence type="ECO:0000313" key="2">
    <source>
        <dbReference type="Proteomes" id="UP000005104"/>
    </source>
</evidence>
<dbReference type="AlphaFoldDB" id="H5Y5I9"/>
<gene>
    <name evidence="1" type="ORF">DesyoDRAFT_3572</name>
</gene>
<dbReference type="HOGENOM" id="CLU_2632397_0_0_9"/>
<keyword evidence="2" id="KW-1185">Reference proteome</keyword>
<dbReference type="STRING" id="768710.DesyoDRAFT_3572"/>
<protein>
    <submittedName>
        <fullName evidence="1">Uncharacterized protein</fullName>
    </submittedName>
</protein>
<organism evidence="1 2">
    <name type="scientific">Desulfosporosinus youngiae DSM 17734</name>
    <dbReference type="NCBI Taxonomy" id="768710"/>
    <lineage>
        <taxon>Bacteria</taxon>
        <taxon>Bacillati</taxon>
        <taxon>Bacillota</taxon>
        <taxon>Clostridia</taxon>
        <taxon>Eubacteriales</taxon>
        <taxon>Desulfitobacteriaceae</taxon>
        <taxon>Desulfosporosinus</taxon>
    </lineage>
</organism>
<sequence>MFVFHKELRIRGQRNEKIRRIKTLELARYKAKTYNLSETLLLGKVFVLFKLGYNTEIRTLGIVMISVFISYIIKEED</sequence>
<dbReference type="EMBL" id="CM001441">
    <property type="protein sequence ID" value="EHQ90576.1"/>
    <property type="molecule type" value="Genomic_DNA"/>
</dbReference>
<proteinExistence type="predicted"/>